<feature type="compositionally biased region" description="Basic residues" evidence="1">
    <location>
        <begin position="694"/>
        <end position="707"/>
    </location>
</feature>
<dbReference type="SUPFAM" id="SSF116846">
    <property type="entry name" value="MIT domain"/>
    <property type="match status" value="1"/>
</dbReference>
<feature type="compositionally biased region" description="Acidic residues" evidence="1">
    <location>
        <begin position="274"/>
        <end position="299"/>
    </location>
</feature>
<evidence type="ECO:0000256" key="1">
    <source>
        <dbReference type="SAM" id="MobiDB-lite"/>
    </source>
</evidence>
<comment type="caution">
    <text evidence="2">The sequence shown here is derived from an EMBL/GenBank/DDBJ whole genome shotgun (WGS) entry which is preliminary data.</text>
</comment>
<proteinExistence type="predicted"/>
<feature type="compositionally biased region" description="Low complexity" evidence="1">
    <location>
        <begin position="1066"/>
        <end position="1093"/>
    </location>
</feature>
<feature type="compositionally biased region" description="Acidic residues" evidence="1">
    <location>
        <begin position="1031"/>
        <end position="1052"/>
    </location>
</feature>
<feature type="region of interest" description="Disordered" evidence="1">
    <location>
        <begin position="205"/>
        <end position="320"/>
    </location>
</feature>
<dbReference type="OrthoDB" id="2414723at2759"/>
<reference evidence="2" key="1">
    <citation type="submission" date="2021-06" db="EMBL/GenBank/DDBJ databases">
        <title>Genome Sequence of Mortierella hyaline Strain SCG-10, a Cold-Adapted, Nitrate-Reducing Fungus Isolated from Soil in Minnesota, USA.</title>
        <authorList>
            <person name="Aldossari N."/>
        </authorList>
    </citation>
    <scope>NUCLEOTIDE SEQUENCE</scope>
    <source>
        <strain evidence="2">SCG-10</strain>
    </source>
</reference>
<feature type="compositionally biased region" description="Low complexity" evidence="1">
    <location>
        <begin position="232"/>
        <end position="246"/>
    </location>
</feature>
<feature type="region of interest" description="Disordered" evidence="1">
    <location>
        <begin position="1011"/>
        <end position="1139"/>
    </location>
</feature>
<feature type="region of interest" description="Disordered" evidence="1">
    <location>
        <begin position="40"/>
        <end position="71"/>
    </location>
</feature>
<feature type="region of interest" description="Disordered" evidence="1">
    <location>
        <begin position="960"/>
        <end position="994"/>
    </location>
</feature>
<feature type="region of interest" description="Disordered" evidence="1">
    <location>
        <begin position="168"/>
        <end position="193"/>
    </location>
</feature>
<feature type="compositionally biased region" description="Basic residues" evidence="1">
    <location>
        <begin position="808"/>
        <end position="822"/>
    </location>
</feature>
<feature type="region of interest" description="Disordered" evidence="1">
    <location>
        <begin position="374"/>
        <end position="502"/>
    </location>
</feature>
<feature type="compositionally biased region" description="Low complexity" evidence="1">
    <location>
        <begin position="750"/>
        <end position="763"/>
    </location>
</feature>
<organism evidence="2 3">
    <name type="scientific">Linnemannia hyalina</name>
    <dbReference type="NCBI Taxonomy" id="64524"/>
    <lineage>
        <taxon>Eukaryota</taxon>
        <taxon>Fungi</taxon>
        <taxon>Fungi incertae sedis</taxon>
        <taxon>Mucoromycota</taxon>
        <taxon>Mortierellomycotina</taxon>
        <taxon>Mortierellomycetes</taxon>
        <taxon>Mortierellales</taxon>
        <taxon>Mortierellaceae</taxon>
        <taxon>Linnemannia</taxon>
    </lineage>
</organism>
<feature type="compositionally biased region" description="Low complexity" evidence="1">
    <location>
        <begin position="420"/>
        <end position="502"/>
    </location>
</feature>
<evidence type="ECO:0000313" key="2">
    <source>
        <dbReference type="EMBL" id="KAG9063039.1"/>
    </source>
</evidence>
<feature type="compositionally biased region" description="Polar residues" evidence="1">
    <location>
        <begin position="711"/>
        <end position="731"/>
    </location>
</feature>
<feature type="compositionally biased region" description="Acidic residues" evidence="1">
    <location>
        <begin position="1094"/>
        <end position="1104"/>
    </location>
</feature>
<dbReference type="Proteomes" id="UP000707451">
    <property type="component" value="Unassembled WGS sequence"/>
</dbReference>
<accession>A0A9P8BNQ3</accession>
<sequence length="1161" mass="124080">MNPFSVVSHIQSNLPSLSTALLQRRKSAVVNVVVQSSPLTKTAPSTTTTTTTTTTTRTHPLSPHGPTSTTTTTIVEEQNEEQELTEQAPAAIVASVPNKPRNNPQAIIGNFDGATEAEMEAKIEPAMVNFSTDLGSKNLNRHSIHIMPVSTPPVVAEEKNLQRIALRRHTSFPTPNTVQSSPANDSNGLPERAASLDGYDRAKVLKSSPSDAVQATTMISQPRRSHLRHNRSSSLPLSLVASAQSPRSPATVPTPHAPASLLSNIPAVDSSMVESEDDSEEDSEDTVEDSEEDSEEDGAEEHPGDQDQSNQPRSQFGSVSDLAGAVAAPALAAATLGKEAVIITPPASPSLNAAATAAKAPTTVPARAPAPIVVAPALPSPPTSSPPSPSPRKTTFTSSTPAPIMAVSHQNSPSIPPSSPIHSVTYVSPTTSSTTTTSKTTTTTTTTSTATASPPSAASVPSPVSIVTPSIPSTLSTPPSAPTPVTTAAAATPPASSPSTASSFLSAWQGRSRAMMPTIPRPSPMMPFRAARKVVSSVTTAGTGLLPTKEQLNSIPVAGRILSHPVMDSTLSYIAEKASERGIDFHALTGGIDPKKLIRPEDVPYRKLNKTMIHQAMTLSVLAVQKEELSKAMDDEDGDDAFELYLAAVNTLMHSLPFETCDPLRREALETQLRSFLDQLCQKDDLIETGSTPKRLRRRRRRRHRQHHDQATSLIHQHTQETTAEPTTSQGHQRRQQIRQKNLQREQHIKQQQLMVQQQALEKQQQHEQKEKRRQDKKIAAAMAAAAASQKQQPGKASAPAQQDRSAAKKSSKRSSHSRRRQAAQYAQHPHEGYDDQNNNNGGGLGDTIISTAVHSAIRLKQSPIPDVVKSCLRTSKTIFNKVDERFHLQDKAWELSKNSIEKAMELDEQYAIHEVVTETVFATLTGLVKAGIAYKESPSYTAVRAAASENSKIEAAPPVQVLESATSSRSLHPQGAQLSSKRSSKSKKAAAALKEKEKAAAAAAAAAASRSSITSRWTRRPQSVVVESEASSDSEQDSDDSDSDSDSDSEVEQQKTNKTYKNKLASSSASSSSSAFSSGSSSCSSTAGSGAENDSDSDSDNETVELNHETLRPSSISRGGYRHRDTSKLPPPPPYSEQVREKIDMFMALKGAASLLVGSL</sequence>
<protein>
    <submittedName>
        <fullName evidence="2">Uncharacterized protein</fullName>
    </submittedName>
</protein>
<feature type="compositionally biased region" description="Pro residues" evidence="1">
    <location>
        <begin position="378"/>
        <end position="390"/>
    </location>
</feature>
<feature type="compositionally biased region" description="Low complexity" evidence="1">
    <location>
        <begin position="46"/>
        <end position="58"/>
    </location>
</feature>
<feature type="compositionally biased region" description="Basic and acidic residues" evidence="1">
    <location>
        <begin position="764"/>
        <end position="779"/>
    </location>
</feature>
<feature type="compositionally biased region" description="Polar residues" evidence="1">
    <location>
        <begin position="171"/>
        <end position="187"/>
    </location>
</feature>
<dbReference type="AlphaFoldDB" id="A0A9P8BNQ3"/>
<feature type="region of interest" description="Disordered" evidence="1">
    <location>
        <begin position="691"/>
        <end position="847"/>
    </location>
</feature>
<dbReference type="EMBL" id="JAHRHY010000017">
    <property type="protein sequence ID" value="KAG9063039.1"/>
    <property type="molecule type" value="Genomic_DNA"/>
</dbReference>
<evidence type="ECO:0000313" key="3">
    <source>
        <dbReference type="Proteomes" id="UP000707451"/>
    </source>
</evidence>
<gene>
    <name evidence="2" type="ORF">KI688_004639</name>
</gene>
<keyword evidence="3" id="KW-1185">Reference proteome</keyword>
<feature type="compositionally biased region" description="Polar residues" evidence="1">
    <location>
        <begin position="207"/>
        <end position="220"/>
    </location>
</feature>
<feature type="compositionally biased region" description="Low complexity" evidence="1">
    <location>
        <begin position="780"/>
        <end position="805"/>
    </location>
</feature>
<feature type="compositionally biased region" description="Polar residues" evidence="1">
    <location>
        <begin position="306"/>
        <end position="318"/>
    </location>
</feature>
<dbReference type="InterPro" id="IPR036181">
    <property type="entry name" value="MIT_dom_sf"/>
</dbReference>
<feature type="compositionally biased region" description="Low complexity" evidence="1">
    <location>
        <begin position="391"/>
        <end position="401"/>
    </location>
</feature>
<name>A0A9P8BNQ3_9FUNG</name>